<feature type="non-terminal residue" evidence="2">
    <location>
        <position position="280"/>
    </location>
</feature>
<keyword evidence="1" id="KW-1133">Transmembrane helix</keyword>
<reference evidence="2" key="1">
    <citation type="submission" date="2018-05" db="EMBL/GenBank/DDBJ databases">
        <authorList>
            <person name="Lanie J.A."/>
            <person name="Ng W.-L."/>
            <person name="Kazmierczak K.M."/>
            <person name="Andrzejewski T.M."/>
            <person name="Davidsen T.M."/>
            <person name="Wayne K.J."/>
            <person name="Tettelin H."/>
            <person name="Glass J.I."/>
            <person name="Rusch D."/>
            <person name="Podicherti R."/>
            <person name="Tsui H.-C.T."/>
            <person name="Winkler M.E."/>
        </authorList>
    </citation>
    <scope>NUCLEOTIDE SEQUENCE</scope>
</reference>
<organism evidence="2">
    <name type="scientific">marine metagenome</name>
    <dbReference type="NCBI Taxonomy" id="408172"/>
    <lineage>
        <taxon>unclassified sequences</taxon>
        <taxon>metagenomes</taxon>
        <taxon>ecological metagenomes</taxon>
    </lineage>
</organism>
<gene>
    <name evidence="2" type="ORF">METZ01_LOCUS217904</name>
</gene>
<keyword evidence="1" id="KW-0472">Membrane</keyword>
<evidence type="ECO:0008006" key="3">
    <source>
        <dbReference type="Google" id="ProtNLM"/>
    </source>
</evidence>
<name>A0A382FPU2_9ZZZZ</name>
<dbReference type="Gene3D" id="3.40.50.10610">
    <property type="entry name" value="ABC-type transport auxiliary lipoprotein component"/>
    <property type="match status" value="1"/>
</dbReference>
<sequence>MFKPLAVYASFAFIAIQVTDVVIKRLFFPDWIGTFVVVVILIGFPVTFFLSWIYDITPEGIERTARESTSDLPGSAKNTKKILLPITGILTIIGGAFWVFYSLGSLSHGADLDKKLFKSIAVLYLDNLSDNREDANISAALTMGINTAISRLGFEVKARTDVNQFKNKIYSYNDINTKLGVDAYIDGSIIKSPGSNEYIANISLVDAEKGNNVWAGQFKKGADEVLNIPSLVVSELAQFLGVHKTDSPIITESVQPLGNKNSFSLMGEGINQLDNKKYNQ</sequence>
<dbReference type="EMBL" id="UINC01051195">
    <property type="protein sequence ID" value="SVB65050.1"/>
    <property type="molecule type" value="Genomic_DNA"/>
</dbReference>
<feature type="transmembrane region" description="Helical" evidence="1">
    <location>
        <begin position="82"/>
        <end position="101"/>
    </location>
</feature>
<feature type="transmembrane region" description="Helical" evidence="1">
    <location>
        <begin position="31"/>
        <end position="54"/>
    </location>
</feature>
<evidence type="ECO:0000313" key="2">
    <source>
        <dbReference type="EMBL" id="SVB65050.1"/>
    </source>
</evidence>
<evidence type="ECO:0000256" key="1">
    <source>
        <dbReference type="SAM" id="Phobius"/>
    </source>
</evidence>
<proteinExistence type="predicted"/>
<dbReference type="AlphaFoldDB" id="A0A382FPU2"/>
<accession>A0A382FPU2</accession>
<keyword evidence="1" id="KW-0812">Transmembrane</keyword>
<protein>
    <recommendedName>
        <fullName evidence="3">FlgO domain-containing protein</fullName>
    </recommendedName>
</protein>